<gene>
    <name evidence="1" type="ORF">SCALOS_LOCUS5259</name>
</gene>
<comment type="caution">
    <text evidence="1">The sequence shown here is derived from an EMBL/GenBank/DDBJ whole genome shotgun (WGS) entry which is preliminary data.</text>
</comment>
<evidence type="ECO:0000313" key="1">
    <source>
        <dbReference type="EMBL" id="CAG8553327.1"/>
    </source>
</evidence>
<name>A0ACA9LVE0_9GLOM</name>
<dbReference type="Proteomes" id="UP000789860">
    <property type="component" value="Unassembled WGS sequence"/>
</dbReference>
<reference evidence="1" key="1">
    <citation type="submission" date="2021-06" db="EMBL/GenBank/DDBJ databases">
        <authorList>
            <person name="Kallberg Y."/>
            <person name="Tangrot J."/>
            <person name="Rosling A."/>
        </authorList>
    </citation>
    <scope>NUCLEOTIDE SEQUENCE</scope>
    <source>
        <strain evidence="1">AU212A</strain>
    </source>
</reference>
<sequence length="115" mass="12966">FLSSTVFSVNSQCFHKTNADDTQRLQNKFENFNTKTLCNIGNQACIRKDFAQYAQKDTWSIISCPCVEITSIKEYSNESTFPVSQISSAQPLCFSDIAGVKDTRSSSVWYLSPKE</sequence>
<proteinExistence type="predicted"/>
<keyword evidence="2" id="KW-1185">Reference proteome</keyword>
<dbReference type="EMBL" id="CAJVPM010008227">
    <property type="protein sequence ID" value="CAG8553327.1"/>
    <property type="molecule type" value="Genomic_DNA"/>
</dbReference>
<protein>
    <submittedName>
        <fullName evidence="1">10019_t:CDS:1</fullName>
    </submittedName>
</protein>
<evidence type="ECO:0000313" key="2">
    <source>
        <dbReference type="Proteomes" id="UP000789860"/>
    </source>
</evidence>
<accession>A0ACA9LVE0</accession>
<organism evidence="1 2">
    <name type="scientific">Scutellospora calospora</name>
    <dbReference type="NCBI Taxonomy" id="85575"/>
    <lineage>
        <taxon>Eukaryota</taxon>
        <taxon>Fungi</taxon>
        <taxon>Fungi incertae sedis</taxon>
        <taxon>Mucoromycota</taxon>
        <taxon>Glomeromycotina</taxon>
        <taxon>Glomeromycetes</taxon>
        <taxon>Diversisporales</taxon>
        <taxon>Gigasporaceae</taxon>
        <taxon>Scutellospora</taxon>
    </lineage>
</organism>
<feature type="non-terminal residue" evidence="1">
    <location>
        <position position="1"/>
    </location>
</feature>